<dbReference type="FunFam" id="1.25.40.10:FF:000090">
    <property type="entry name" value="Pentatricopeptide repeat-containing protein, chloroplastic"/>
    <property type="match status" value="1"/>
</dbReference>
<sequence>MFSSPDLALDPFAFPLALKSSAALHLPPAVALIHAHVVKAGLLCNPFVASALVDAYGKCISVTYARQLFEECPQRNVVVWNAMISLYSRSNDITNALRLFELMDVTPTESSYNSIIAAFTESDDGSSRALGFYRRMQGSGLKPNLITILALLPACVSIGALNLIEEVHGFAMRHDIQLHSHLSSGLVEAYGRCGCLINARRIFDQMLERDVVAWSSMISSYAFHGNAQIVMSLLQKMERDDVRPDGIMFLGVLKACSHAGLADDALEYFELMTKGYGVVAGSDHYSCLVDVLSRAGRLNEAYEVIQGMPVKATAKAWGALLGACRNYGEVGLAEIAGRVLFEIEPENAGNFVLLSSIYAAAGKYEEAERVRRQMEERGVKRMPGSSWFISQKSEKL</sequence>
<feature type="repeat" description="PPR" evidence="2">
    <location>
        <begin position="108"/>
        <end position="143"/>
    </location>
</feature>
<dbReference type="InterPro" id="IPR002885">
    <property type="entry name" value="PPR_rpt"/>
</dbReference>
<evidence type="ECO:0000313" key="3">
    <source>
        <dbReference type="EMBL" id="KAG1347188.1"/>
    </source>
</evidence>
<keyword evidence="1" id="KW-0677">Repeat</keyword>
<reference evidence="3" key="1">
    <citation type="journal article" date="2017" name="Gigascience">
        <title>The genome draft of coconut (Cocos nucifera).</title>
        <authorList>
            <person name="Xiao Y."/>
            <person name="Xu P."/>
            <person name="Fan H."/>
            <person name="Baudouin L."/>
            <person name="Xia W."/>
            <person name="Bocs S."/>
            <person name="Xu J."/>
            <person name="Li Q."/>
            <person name="Guo A."/>
            <person name="Zhou L."/>
            <person name="Li J."/>
            <person name="Wu Y."/>
            <person name="Ma Z."/>
            <person name="Armero A."/>
            <person name="Issali A.E."/>
            <person name="Liu N."/>
            <person name="Peng M."/>
            <person name="Yang Y."/>
        </authorList>
    </citation>
    <scope>NUCLEOTIDE SEQUENCE</scope>
    <source>
        <tissue evidence="3">Spear leaf of Hainan Tall coconut</tissue>
    </source>
</reference>
<protein>
    <submittedName>
        <fullName evidence="3">Pentatricopeptide repeat</fullName>
    </submittedName>
</protein>
<reference evidence="3" key="2">
    <citation type="submission" date="2019-07" db="EMBL/GenBank/DDBJ databases">
        <authorList>
            <person name="Yang Y."/>
            <person name="Bocs S."/>
            <person name="Baudouin L."/>
        </authorList>
    </citation>
    <scope>NUCLEOTIDE SEQUENCE</scope>
    <source>
        <tissue evidence="3">Spear leaf of Hainan Tall coconut</tissue>
    </source>
</reference>
<evidence type="ECO:0000256" key="1">
    <source>
        <dbReference type="ARBA" id="ARBA00022737"/>
    </source>
</evidence>
<proteinExistence type="predicted"/>
<keyword evidence="4" id="KW-1185">Reference proteome</keyword>
<dbReference type="PROSITE" id="PS51375">
    <property type="entry name" value="PPR"/>
    <property type="match status" value="4"/>
</dbReference>
<dbReference type="NCBIfam" id="TIGR00756">
    <property type="entry name" value="PPR"/>
    <property type="match status" value="2"/>
</dbReference>
<dbReference type="OrthoDB" id="185373at2759"/>
<name>A0A8K0IBB0_COCNU</name>
<dbReference type="EMBL" id="CM017877">
    <property type="protein sequence ID" value="KAG1347188.1"/>
    <property type="molecule type" value="Genomic_DNA"/>
</dbReference>
<feature type="repeat" description="PPR" evidence="2">
    <location>
        <begin position="210"/>
        <end position="244"/>
    </location>
</feature>
<dbReference type="GO" id="GO:0009451">
    <property type="term" value="P:RNA modification"/>
    <property type="evidence" value="ECO:0007669"/>
    <property type="project" value="InterPro"/>
</dbReference>
<dbReference type="AlphaFoldDB" id="A0A8K0IBB0"/>
<organism evidence="3 4">
    <name type="scientific">Cocos nucifera</name>
    <name type="common">Coconut palm</name>
    <dbReference type="NCBI Taxonomy" id="13894"/>
    <lineage>
        <taxon>Eukaryota</taxon>
        <taxon>Viridiplantae</taxon>
        <taxon>Streptophyta</taxon>
        <taxon>Embryophyta</taxon>
        <taxon>Tracheophyta</taxon>
        <taxon>Spermatophyta</taxon>
        <taxon>Magnoliopsida</taxon>
        <taxon>Liliopsida</taxon>
        <taxon>Arecaceae</taxon>
        <taxon>Arecoideae</taxon>
        <taxon>Cocoseae</taxon>
        <taxon>Attaleinae</taxon>
        <taxon>Cocos</taxon>
    </lineage>
</organism>
<dbReference type="PANTHER" id="PTHR47926:SF426">
    <property type="entry name" value="TETRATRICOPEPTIDE-LIKE HELICAL DOMAIN SUPERFAMILY, DYW DOMAIN-CONTAINING PROTEIN"/>
    <property type="match status" value="1"/>
</dbReference>
<evidence type="ECO:0000256" key="2">
    <source>
        <dbReference type="PROSITE-ProRule" id="PRU00708"/>
    </source>
</evidence>
<dbReference type="InterPro" id="IPR046848">
    <property type="entry name" value="E_motif"/>
</dbReference>
<dbReference type="PANTHER" id="PTHR47926">
    <property type="entry name" value="PENTATRICOPEPTIDE REPEAT-CONTAINING PROTEIN"/>
    <property type="match status" value="1"/>
</dbReference>
<dbReference type="InterPro" id="IPR046960">
    <property type="entry name" value="PPR_At4g14850-like_plant"/>
</dbReference>
<dbReference type="Pfam" id="PF01535">
    <property type="entry name" value="PPR"/>
    <property type="match status" value="3"/>
</dbReference>
<feature type="repeat" description="PPR" evidence="2">
    <location>
        <begin position="76"/>
        <end position="106"/>
    </location>
</feature>
<dbReference type="Proteomes" id="UP000797356">
    <property type="component" value="Chromosome 6"/>
</dbReference>
<dbReference type="Gene3D" id="1.25.40.10">
    <property type="entry name" value="Tetratricopeptide repeat domain"/>
    <property type="match status" value="2"/>
</dbReference>
<dbReference type="Pfam" id="PF13812">
    <property type="entry name" value="PPR_3"/>
    <property type="match status" value="1"/>
</dbReference>
<accession>A0A8K0IBB0</accession>
<dbReference type="GO" id="GO:0003723">
    <property type="term" value="F:RNA binding"/>
    <property type="evidence" value="ECO:0007669"/>
    <property type="project" value="InterPro"/>
</dbReference>
<feature type="repeat" description="PPR" evidence="2">
    <location>
        <begin position="347"/>
        <end position="381"/>
    </location>
</feature>
<evidence type="ECO:0000313" key="4">
    <source>
        <dbReference type="Proteomes" id="UP000797356"/>
    </source>
</evidence>
<gene>
    <name evidence="3" type="ORF">COCNU_06G010170</name>
</gene>
<dbReference type="InterPro" id="IPR011990">
    <property type="entry name" value="TPR-like_helical_dom_sf"/>
</dbReference>
<dbReference type="Pfam" id="PF20431">
    <property type="entry name" value="E_motif"/>
    <property type="match status" value="1"/>
</dbReference>
<comment type="caution">
    <text evidence="3">The sequence shown here is derived from an EMBL/GenBank/DDBJ whole genome shotgun (WGS) entry which is preliminary data.</text>
</comment>